<evidence type="ECO:0000313" key="2">
    <source>
        <dbReference type="EMBL" id="MDR5868116.1"/>
    </source>
</evidence>
<accession>A0ABU1G5C5</accession>
<dbReference type="EMBL" id="JARWAK010000014">
    <property type="protein sequence ID" value="MDR5868116.1"/>
    <property type="molecule type" value="Genomic_DNA"/>
</dbReference>
<comment type="caution">
    <text evidence="2">The sequence shown here is derived from an EMBL/GenBank/DDBJ whole genome shotgun (WGS) entry which is preliminary data.</text>
</comment>
<proteinExistence type="predicted"/>
<feature type="region of interest" description="Disordered" evidence="1">
    <location>
        <begin position="1"/>
        <end position="21"/>
    </location>
</feature>
<dbReference type="Proteomes" id="UP001264519">
    <property type="component" value="Unassembled WGS sequence"/>
</dbReference>
<sequence length="71" mass="7959">MSHPETIAHPTVSRAPKGCNRPVMTHLTETERQRLEGIAELEMRSLSATSRLLLLKGLEQYEAETEQAARS</sequence>
<dbReference type="RefSeq" id="WP_309653692.1">
    <property type="nucleotide sequence ID" value="NZ_JARWAK010000014.1"/>
</dbReference>
<evidence type="ECO:0000313" key="3">
    <source>
        <dbReference type="Proteomes" id="UP001264519"/>
    </source>
</evidence>
<reference evidence="2 3" key="1">
    <citation type="submission" date="2023-04" db="EMBL/GenBank/DDBJ databases">
        <title>A long-awaited taxogenomic arrangement of the family Halomonadaceae.</title>
        <authorList>
            <person name="De La Haba R."/>
            <person name="Chuvochina M."/>
            <person name="Wittouck S."/>
            <person name="Arahal D.R."/>
            <person name="Sanchez-Porro C."/>
            <person name="Hugenholtz P."/>
            <person name="Ventosa A."/>
        </authorList>
    </citation>
    <scope>NUCLEOTIDE SEQUENCE [LARGE SCALE GENOMIC DNA]</scope>
    <source>
        <strain evidence="2 3">DSM 23530</strain>
    </source>
</reference>
<gene>
    <name evidence="2" type="ORF">QC818_15095</name>
</gene>
<protein>
    <submittedName>
        <fullName evidence="2">Uncharacterized protein</fullName>
    </submittedName>
</protein>
<organism evidence="2 3">
    <name type="scientific">Halomonas koreensis</name>
    <dbReference type="NCBI Taxonomy" id="245385"/>
    <lineage>
        <taxon>Bacteria</taxon>
        <taxon>Pseudomonadati</taxon>
        <taxon>Pseudomonadota</taxon>
        <taxon>Gammaproteobacteria</taxon>
        <taxon>Oceanospirillales</taxon>
        <taxon>Halomonadaceae</taxon>
        <taxon>Halomonas</taxon>
    </lineage>
</organism>
<name>A0ABU1G5C5_9GAMM</name>
<keyword evidence="3" id="KW-1185">Reference proteome</keyword>
<evidence type="ECO:0000256" key="1">
    <source>
        <dbReference type="SAM" id="MobiDB-lite"/>
    </source>
</evidence>